<dbReference type="AlphaFoldDB" id="A0A5B0N0M1"/>
<protein>
    <submittedName>
        <fullName evidence="1">Uncharacterized protein</fullName>
    </submittedName>
</protein>
<gene>
    <name evidence="1" type="ORF">PGT21_000649</name>
</gene>
<accession>A0A5B0N0M1</accession>
<dbReference type="Proteomes" id="UP000324748">
    <property type="component" value="Unassembled WGS sequence"/>
</dbReference>
<comment type="caution">
    <text evidence="1">The sequence shown here is derived from an EMBL/GenBank/DDBJ whole genome shotgun (WGS) entry which is preliminary data.</text>
</comment>
<dbReference type="EMBL" id="VSWC01000128">
    <property type="protein sequence ID" value="KAA1081738.1"/>
    <property type="molecule type" value="Genomic_DNA"/>
</dbReference>
<keyword evidence="2" id="KW-1185">Reference proteome</keyword>
<evidence type="ECO:0000313" key="2">
    <source>
        <dbReference type="Proteomes" id="UP000324748"/>
    </source>
</evidence>
<sequence length="53" mass="5913">MFGGSVDGVILVIEQIRFRLTGRLWGRDLGLREPVCQSINLAVFGLRLTQVLV</sequence>
<name>A0A5B0N0M1_PUCGR</name>
<reference evidence="1 2" key="1">
    <citation type="submission" date="2019-05" db="EMBL/GenBank/DDBJ databases">
        <title>Emergence of the Ug99 lineage of the wheat stem rust pathogen through somatic hybridization.</title>
        <authorList>
            <person name="Li F."/>
            <person name="Upadhyaya N.M."/>
            <person name="Sperschneider J."/>
            <person name="Matny O."/>
            <person name="Nguyen-Phuc H."/>
            <person name="Mago R."/>
            <person name="Raley C."/>
            <person name="Miller M.E."/>
            <person name="Silverstein K.A.T."/>
            <person name="Henningsen E."/>
            <person name="Hirsch C.D."/>
            <person name="Visser B."/>
            <person name="Pretorius Z.A."/>
            <person name="Steffenson B.J."/>
            <person name="Schwessinger B."/>
            <person name="Dodds P.N."/>
            <person name="Figueroa M."/>
        </authorList>
    </citation>
    <scope>NUCLEOTIDE SEQUENCE [LARGE SCALE GENOMIC DNA]</scope>
    <source>
        <strain evidence="1">21-0</strain>
    </source>
</reference>
<organism evidence="1 2">
    <name type="scientific">Puccinia graminis f. sp. tritici</name>
    <dbReference type="NCBI Taxonomy" id="56615"/>
    <lineage>
        <taxon>Eukaryota</taxon>
        <taxon>Fungi</taxon>
        <taxon>Dikarya</taxon>
        <taxon>Basidiomycota</taxon>
        <taxon>Pucciniomycotina</taxon>
        <taxon>Pucciniomycetes</taxon>
        <taxon>Pucciniales</taxon>
        <taxon>Pucciniaceae</taxon>
        <taxon>Puccinia</taxon>
    </lineage>
</organism>
<evidence type="ECO:0000313" key="1">
    <source>
        <dbReference type="EMBL" id="KAA1081738.1"/>
    </source>
</evidence>
<proteinExistence type="predicted"/>